<comment type="subcellular location">
    <subcellularLocation>
        <location evidence="1">Membrane</location>
        <topology evidence="1">Multi-pass membrane protein</topology>
    </subcellularLocation>
</comment>
<gene>
    <name evidence="8" type="ORF">FHK82_05255</name>
</gene>
<feature type="transmembrane region" description="Helical" evidence="6">
    <location>
        <begin position="56"/>
        <end position="76"/>
    </location>
</feature>
<feature type="transmembrane region" description="Helical" evidence="6">
    <location>
        <begin position="112"/>
        <end position="132"/>
    </location>
</feature>
<dbReference type="InterPro" id="IPR051401">
    <property type="entry name" value="GtrA_CellWall_Glycosyl"/>
</dbReference>
<keyword evidence="4 6" id="KW-1133">Transmembrane helix</keyword>
<dbReference type="Pfam" id="PF04138">
    <property type="entry name" value="GtrA_DPMS_TM"/>
    <property type="match status" value="1"/>
</dbReference>
<evidence type="ECO:0000256" key="6">
    <source>
        <dbReference type="SAM" id="Phobius"/>
    </source>
</evidence>
<evidence type="ECO:0000256" key="1">
    <source>
        <dbReference type="ARBA" id="ARBA00004141"/>
    </source>
</evidence>
<dbReference type="InterPro" id="IPR007267">
    <property type="entry name" value="GtrA_DPMS_TM"/>
</dbReference>
<dbReference type="GO" id="GO:0005886">
    <property type="term" value="C:plasma membrane"/>
    <property type="evidence" value="ECO:0007669"/>
    <property type="project" value="TreeGrafter"/>
</dbReference>
<comment type="caution">
    <text evidence="8">The sequence shown here is derived from an EMBL/GenBank/DDBJ whole genome shotgun (WGS) entry which is preliminary data.</text>
</comment>
<evidence type="ECO:0000256" key="4">
    <source>
        <dbReference type="ARBA" id="ARBA00022989"/>
    </source>
</evidence>
<evidence type="ECO:0000313" key="8">
    <source>
        <dbReference type="EMBL" id="TVT58121.1"/>
    </source>
</evidence>
<organism evidence="8 9">
    <name type="scientific">Sedimenticola thiotaurini</name>
    <dbReference type="NCBI Taxonomy" id="1543721"/>
    <lineage>
        <taxon>Bacteria</taxon>
        <taxon>Pseudomonadati</taxon>
        <taxon>Pseudomonadota</taxon>
        <taxon>Gammaproteobacteria</taxon>
        <taxon>Chromatiales</taxon>
        <taxon>Sedimenticolaceae</taxon>
        <taxon>Sedimenticola</taxon>
    </lineage>
</organism>
<dbReference type="AlphaFoldDB" id="A0A558DAT5"/>
<accession>A0A558DAT5</accession>
<evidence type="ECO:0000256" key="2">
    <source>
        <dbReference type="ARBA" id="ARBA00009399"/>
    </source>
</evidence>
<sequence length="143" mass="15654">MSLINPPKMIPEMMSRDAFLQLSRFCLVGVAATLFHGVALFCWVELVGLNPVVSNALAFSTAFLVSYLGHYHWTFGSSAGHISSMSKFLLTALAGFFANIAIMALVTEKLALNYWIGFAIIVLTIPALTYVISRCWVFADEPG</sequence>
<dbReference type="EMBL" id="VMRY01000010">
    <property type="protein sequence ID" value="TVT58121.1"/>
    <property type="molecule type" value="Genomic_DNA"/>
</dbReference>
<reference evidence="8 9" key="1">
    <citation type="submission" date="2019-07" db="EMBL/GenBank/DDBJ databases">
        <title>The pathways for chlorine oxyanion respiration interact through the shared metabolite chlorate.</title>
        <authorList>
            <person name="Barnum T.P."/>
            <person name="Cheng Y."/>
            <person name="Hill K.A."/>
            <person name="Lucas L.N."/>
            <person name="Carlson H.K."/>
            <person name="Coates J.D."/>
        </authorList>
    </citation>
    <scope>NUCLEOTIDE SEQUENCE [LARGE SCALE GENOMIC DNA]</scope>
    <source>
        <strain evidence="8">BK-3</strain>
    </source>
</reference>
<dbReference type="PANTHER" id="PTHR38459:SF1">
    <property type="entry name" value="PROPHAGE BACTOPRENOL-LINKED GLUCOSE TRANSLOCASE HOMOLOG"/>
    <property type="match status" value="1"/>
</dbReference>
<feature type="domain" description="GtrA/DPMS transmembrane" evidence="7">
    <location>
        <begin position="24"/>
        <end position="138"/>
    </location>
</feature>
<dbReference type="Proteomes" id="UP000317355">
    <property type="component" value="Unassembled WGS sequence"/>
</dbReference>
<name>A0A558DAT5_9GAMM</name>
<dbReference type="PANTHER" id="PTHR38459">
    <property type="entry name" value="PROPHAGE BACTOPRENOL-LINKED GLUCOSE TRANSLOCASE HOMOLOG"/>
    <property type="match status" value="1"/>
</dbReference>
<protein>
    <submittedName>
        <fullName evidence="8">GtrA family protein</fullName>
    </submittedName>
</protein>
<keyword evidence="5 6" id="KW-0472">Membrane</keyword>
<evidence type="ECO:0000256" key="3">
    <source>
        <dbReference type="ARBA" id="ARBA00022692"/>
    </source>
</evidence>
<comment type="similarity">
    <text evidence="2">Belongs to the GtrA family.</text>
</comment>
<keyword evidence="3 6" id="KW-0812">Transmembrane</keyword>
<dbReference type="GO" id="GO:0000271">
    <property type="term" value="P:polysaccharide biosynthetic process"/>
    <property type="evidence" value="ECO:0007669"/>
    <property type="project" value="InterPro"/>
</dbReference>
<proteinExistence type="inferred from homology"/>
<evidence type="ECO:0000313" key="9">
    <source>
        <dbReference type="Proteomes" id="UP000317355"/>
    </source>
</evidence>
<evidence type="ECO:0000256" key="5">
    <source>
        <dbReference type="ARBA" id="ARBA00023136"/>
    </source>
</evidence>
<evidence type="ECO:0000259" key="7">
    <source>
        <dbReference type="Pfam" id="PF04138"/>
    </source>
</evidence>
<feature type="transmembrane region" description="Helical" evidence="6">
    <location>
        <begin position="88"/>
        <end position="106"/>
    </location>
</feature>